<comment type="similarity">
    <text evidence="1 7 8">Belongs to the bacterial ribosomal protein bL20 family.</text>
</comment>
<reference evidence="9 10" key="1">
    <citation type="journal article" date="2016" name="Nat. Commun.">
        <title>Thousands of microbial genomes shed light on interconnected biogeochemical processes in an aquifer system.</title>
        <authorList>
            <person name="Anantharaman K."/>
            <person name="Brown C.T."/>
            <person name="Hug L.A."/>
            <person name="Sharon I."/>
            <person name="Castelle C.J."/>
            <person name="Probst A.J."/>
            <person name="Thomas B.C."/>
            <person name="Singh A."/>
            <person name="Wilkins M.J."/>
            <person name="Karaoz U."/>
            <person name="Brodie E.L."/>
            <person name="Williams K.H."/>
            <person name="Hubbard S.S."/>
            <person name="Banfield J.F."/>
        </authorList>
    </citation>
    <scope>NUCLEOTIDE SEQUENCE [LARGE SCALE GENOMIC DNA]</scope>
</reference>
<sequence length="112" mass="12973">MARTKSIAARRHRKILKQARGYKNSRSRRIRTAKEAILHAGQYAYAGRRLRKRDLRSLWIIRLNAAVRTHGLSYSKFIAGLKQNKIELDRKILADIAVNHPDTFVKILQGLK</sequence>
<keyword evidence="5 7" id="KW-0687">Ribonucleoprotein</keyword>
<dbReference type="PANTHER" id="PTHR10986">
    <property type="entry name" value="39S RIBOSOMAL PROTEIN L20"/>
    <property type="match status" value="1"/>
</dbReference>
<keyword evidence="4 7" id="KW-0689">Ribosomal protein</keyword>
<organism evidence="9 10">
    <name type="scientific">Candidatus Woesebacteria bacterium RIFCSPLOWO2_01_FULL_37_19</name>
    <dbReference type="NCBI Taxonomy" id="1802514"/>
    <lineage>
        <taxon>Bacteria</taxon>
        <taxon>Candidatus Woeseibacteriota</taxon>
    </lineage>
</organism>
<dbReference type="GO" id="GO:0006412">
    <property type="term" value="P:translation"/>
    <property type="evidence" value="ECO:0007669"/>
    <property type="project" value="InterPro"/>
</dbReference>
<dbReference type="NCBIfam" id="TIGR01032">
    <property type="entry name" value="rplT_bact"/>
    <property type="match status" value="1"/>
</dbReference>
<evidence type="ECO:0000313" key="10">
    <source>
        <dbReference type="Proteomes" id="UP000177501"/>
    </source>
</evidence>
<dbReference type="GO" id="GO:0003735">
    <property type="term" value="F:structural constituent of ribosome"/>
    <property type="evidence" value="ECO:0007669"/>
    <property type="project" value="InterPro"/>
</dbReference>
<accession>A0A1F8BAQ7</accession>
<dbReference type="InterPro" id="IPR005813">
    <property type="entry name" value="Ribosomal_bL20"/>
</dbReference>
<comment type="function">
    <text evidence="7 8">Binds directly to 23S ribosomal RNA and is necessary for the in vitro assembly process of the 50S ribosomal subunit. It is not involved in the protein synthesizing functions of that subunit.</text>
</comment>
<dbReference type="FunFam" id="1.10.1900.20:FF:000001">
    <property type="entry name" value="50S ribosomal protein L20"/>
    <property type="match status" value="1"/>
</dbReference>
<dbReference type="AlphaFoldDB" id="A0A1F8BAQ7"/>
<dbReference type="PRINTS" id="PR00062">
    <property type="entry name" value="RIBOSOMALL20"/>
</dbReference>
<evidence type="ECO:0000256" key="6">
    <source>
        <dbReference type="ARBA" id="ARBA00035172"/>
    </source>
</evidence>
<comment type="caution">
    <text evidence="9">The sequence shown here is derived from an EMBL/GenBank/DDBJ whole genome shotgun (WGS) entry which is preliminary data.</text>
</comment>
<evidence type="ECO:0000256" key="7">
    <source>
        <dbReference type="HAMAP-Rule" id="MF_00382"/>
    </source>
</evidence>
<dbReference type="GO" id="GO:0005840">
    <property type="term" value="C:ribosome"/>
    <property type="evidence" value="ECO:0007669"/>
    <property type="project" value="UniProtKB-KW"/>
</dbReference>
<dbReference type="Gene3D" id="6.10.160.10">
    <property type="match status" value="1"/>
</dbReference>
<dbReference type="PROSITE" id="PS00937">
    <property type="entry name" value="RIBOSOMAL_L20"/>
    <property type="match status" value="1"/>
</dbReference>
<protein>
    <recommendedName>
        <fullName evidence="6 7">Large ribosomal subunit protein bL20</fullName>
    </recommendedName>
</protein>
<evidence type="ECO:0000256" key="5">
    <source>
        <dbReference type="ARBA" id="ARBA00023274"/>
    </source>
</evidence>
<dbReference type="Gene3D" id="1.10.1900.20">
    <property type="entry name" value="Ribosomal protein L20"/>
    <property type="match status" value="1"/>
</dbReference>
<evidence type="ECO:0000256" key="2">
    <source>
        <dbReference type="ARBA" id="ARBA00022730"/>
    </source>
</evidence>
<name>A0A1F8BAQ7_9BACT</name>
<evidence type="ECO:0000256" key="1">
    <source>
        <dbReference type="ARBA" id="ARBA00007698"/>
    </source>
</evidence>
<dbReference type="HAMAP" id="MF_00382">
    <property type="entry name" value="Ribosomal_bL20"/>
    <property type="match status" value="1"/>
</dbReference>
<dbReference type="GO" id="GO:0000027">
    <property type="term" value="P:ribosomal large subunit assembly"/>
    <property type="evidence" value="ECO:0007669"/>
    <property type="project" value="UniProtKB-UniRule"/>
</dbReference>
<dbReference type="SUPFAM" id="SSF74731">
    <property type="entry name" value="Ribosomal protein L20"/>
    <property type="match status" value="1"/>
</dbReference>
<dbReference type="GO" id="GO:1990904">
    <property type="term" value="C:ribonucleoprotein complex"/>
    <property type="evidence" value="ECO:0007669"/>
    <property type="project" value="UniProtKB-KW"/>
</dbReference>
<dbReference type="Pfam" id="PF00453">
    <property type="entry name" value="Ribosomal_L20"/>
    <property type="match status" value="1"/>
</dbReference>
<dbReference type="EMBL" id="MGHA01000009">
    <property type="protein sequence ID" value="OGM61134.1"/>
    <property type="molecule type" value="Genomic_DNA"/>
</dbReference>
<evidence type="ECO:0000313" key="9">
    <source>
        <dbReference type="EMBL" id="OGM61134.1"/>
    </source>
</evidence>
<dbReference type="CDD" id="cd07026">
    <property type="entry name" value="Ribosomal_L20"/>
    <property type="match status" value="1"/>
</dbReference>
<keyword evidence="2 7" id="KW-0699">rRNA-binding</keyword>
<dbReference type="STRING" id="1802514.A2955_01395"/>
<dbReference type="InterPro" id="IPR035566">
    <property type="entry name" value="Ribosomal_protein_bL20_C"/>
</dbReference>
<keyword evidence="3 7" id="KW-0694">RNA-binding</keyword>
<evidence type="ECO:0000256" key="8">
    <source>
        <dbReference type="RuleBase" id="RU000560"/>
    </source>
</evidence>
<evidence type="ECO:0000256" key="4">
    <source>
        <dbReference type="ARBA" id="ARBA00022980"/>
    </source>
</evidence>
<gene>
    <name evidence="7" type="primary">rplT</name>
    <name evidence="9" type="ORF">A2955_01395</name>
</gene>
<dbReference type="Proteomes" id="UP000177501">
    <property type="component" value="Unassembled WGS sequence"/>
</dbReference>
<evidence type="ECO:0000256" key="3">
    <source>
        <dbReference type="ARBA" id="ARBA00022884"/>
    </source>
</evidence>
<dbReference type="GO" id="GO:0019843">
    <property type="term" value="F:rRNA binding"/>
    <property type="evidence" value="ECO:0007669"/>
    <property type="project" value="UniProtKB-UniRule"/>
</dbReference>
<proteinExistence type="inferred from homology"/>
<dbReference type="InterPro" id="IPR049946">
    <property type="entry name" value="RIBOSOMAL_L20_CS"/>
</dbReference>